<comment type="similarity">
    <text evidence="2 8">Belongs to the ferredoxin--NADP reductase type 1 family.</text>
</comment>
<comment type="subcellular location">
    <subcellularLocation>
        <location evidence="8">Mitochondrion</location>
    </subcellularLocation>
</comment>
<protein>
    <recommendedName>
        <fullName evidence="8">NADPH:adrenodoxin oxidoreductase, mitochondrial</fullName>
        <ecNumber evidence="8">1.18.1.6</ecNumber>
    </recommendedName>
</protein>
<dbReference type="GO" id="GO:0016491">
    <property type="term" value="F:oxidoreductase activity"/>
    <property type="evidence" value="ECO:0007669"/>
    <property type="project" value="UniProtKB-KW"/>
</dbReference>
<keyword evidence="13" id="KW-1185">Reference proteome</keyword>
<keyword evidence="4 8" id="KW-0274">FAD</keyword>
<comment type="catalytic activity">
    <reaction evidence="7 8">
        <text>2 reduced [adrenodoxin] + NADP(+) + H(+) = 2 oxidized [adrenodoxin] + NADPH</text>
        <dbReference type="Rhea" id="RHEA:42312"/>
        <dbReference type="Rhea" id="RHEA-COMP:9998"/>
        <dbReference type="Rhea" id="RHEA-COMP:9999"/>
        <dbReference type="ChEBI" id="CHEBI:15378"/>
        <dbReference type="ChEBI" id="CHEBI:33737"/>
        <dbReference type="ChEBI" id="CHEBI:33738"/>
        <dbReference type="ChEBI" id="CHEBI:57783"/>
        <dbReference type="ChEBI" id="CHEBI:58349"/>
        <dbReference type="EC" id="1.18.1.6"/>
    </reaction>
</comment>
<evidence type="ECO:0000256" key="10">
    <source>
        <dbReference type="PIRSR" id="PIRSR000362-2"/>
    </source>
</evidence>
<proteinExistence type="inferred from homology"/>
<dbReference type="GO" id="GO:0005739">
    <property type="term" value="C:mitochondrion"/>
    <property type="evidence" value="ECO:0007669"/>
    <property type="project" value="UniProtKB-SubCell"/>
</dbReference>
<feature type="binding site" evidence="9">
    <location>
        <position position="379"/>
    </location>
    <ligand>
        <name>FAD</name>
        <dbReference type="ChEBI" id="CHEBI:57692"/>
    </ligand>
</feature>
<feature type="binding site" evidence="10">
    <location>
        <position position="386"/>
    </location>
    <ligand>
        <name>NADP(+)</name>
        <dbReference type="ChEBI" id="CHEBI:58349"/>
    </ligand>
</feature>
<evidence type="ECO:0000313" key="13">
    <source>
        <dbReference type="Proteomes" id="UP001217918"/>
    </source>
</evidence>
<evidence type="ECO:0000256" key="2">
    <source>
        <dbReference type="ARBA" id="ARBA00008312"/>
    </source>
</evidence>
<evidence type="ECO:0000256" key="9">
    <source>
        <dbReference type="PIRSR" id="PIRSR000362-1"/>
    </source>
</evidence>
<keyword evidence="6 8" id="KW-0560">Oxidoreductase</keyword>
<evidence type="ECO:0000256" key="4">
    <source>
        <dbReference type="ARBA" id="ARBA00022827"/>
    </source>
</evidence>
<comment type="caution">
    <text evidence="12">The sequence shown here is derived from an EMBL/GenBank/DDBJ whole genome shotgun (WGS) entry which is preliminary data.</text>
</comment>
<feature type="binding site" evidence="9">
    <location>
        <position position="9"/>
    </location>
    <ligand>
        <name>FAD</name>
        <dbReference type="ChEBI" id="CHEBI:57692"/>
    </ligand>
</feature>
<dbReference type="PANTHER" id="PTHR48467">
    <property type="entry name" value="GLUTAMATE SYNTHASE 1 [NADH], CHLOROPLASTIC-LIKE"/>
    <property type="match status" value="1"/>
</dbReference>
<feature type="binding site" evidence="9">
    <location>
        <position position="38"/>
    </location>
    <ligand>
        <name>FAD</name>
        <dbReference type="ChEBI" id="CHEBI:57692"/>
    </ligand>
</feature>
<feature type="binding site" evidence="9">
    <location>
        <position position="30"/>
    </location>
    <ligand>
        <name>FAD</name>
        <dbReference type="ChEBI" id="CHEBI:57692"/>
    </ligand>
</feature>
<evidence type="ECO:0000256" key="5">
    <source>
        <dbReference type="ARBA" id="ARBA00022857"/>
    </source>
</evidence>
<dbReference type="InterPro" id="IPR023753">
    <property type="entry name" value="FAD/NAD-binding_dom"/>
</dbReference>
<feature type="binding site" evidence="10">
    <location>
        <begin position="155"/>
        <end position="158"/>
    </location>
    <ligand>
        <name>NADP(+)</name>
        <dbReference type="ChEBI" id="CHEBI:58349"/>
    </ligand>
</feature>
<dbReference type="InterPro" id="IPR055275">
    <property type="entry name" value="Ferredox_Rdtase"/>
</dbReference>
<dbReference type="PRINTS" id="PR00419">
    <property type="entry name" value="ADXRDTASE"/>
</dbReference>
<evidence type="ECO:0000256" key="3">
    <source>
        <dbReference type="ARBA" id="ARBA00022630"/>
    </source>
</evidence>
<feature type="domain" description="FAD/NAD(P)-binding" evidence="11">
    <location>
        <begin position="2"/>
        <end position="166"/>
    </location>
</feature>
<keyword evidence="5 8" id="KW-0521">NADP</keyword>
<dbReference type="InterPro" id="IPR036188">
    <property type="entry name" value="FAD/NAD-bd_sf"/>
</dbReference>
<dbReference type="Pfam" id="PF07992">
    <property type="entry name" value="Pyr_redox_2"/>
    <property type="match status" value="1"/>
</dbReference>
<dbReference type="EMBL" id="JAQQPM010000001">
    <property type="protein sequence ID" value="KAK2067773.1"/>
    <property type="molecule type" value="Genomic_DNA"/>
</dbReference>
<feature type="binding site" evidence="10">
    <location>
        <position position="211"/>
    </location>
    <ligand>
        <name>NADP(+)</name>
        <dbReference type="ChEBI" id="CHEBI:58349"/>
    </ligand>
</feature>
<reference evidence="12" key="1">
    <citation type="journal article" date="2023" name="Mol. Plant Microbe Interact.">
        <title>Elucidating the Obligate Nature and Biological Capacity of an Invasive Fungal Corn Pathogen.</title>
        <authorList>
            <person name="MacCready J.S."/>
            <person name="Roggenkamp E.M."/>
            <person name="Gdanetz K."/>
            <person name="Chilvers M.I."/>
        </authorList>
    </citation>
    <scope>NUCLEOTIDE SEQUENCE</scope>
    <source>
        <strain evidence="12">PM02</strain>
    </source>
</reference>
<evidence type="ECO:0000313" key="12">
    <source>
        <dbReference type="EMBL" id="KAK2067773.1"/>
    </source>
</evidence>
<evidence type="ECO:0000259" key="11">
    <source>
        <dbReference type="Pfam" id="PF07992"/>
    </source>
</evidence>
<evidence type="ECO:0000256" key="7">
    <source>
        <dbReference type="ARBA" id="ARBA00048933"/>
    </source>
</evidence>
<feature type="binding site" evidence="10">
    <location>
        <begin position="199"/>
        <end position="200"/>
    </location>
    <ligand>
        <name>NADP(+)</name>
        <dbReference type="ChEBI" id="CHEBI:58349"/>
    </ligand>
</feature>
<sequence length="479" mass="51928">MAIVGSGPAGFYTAYRVISRVERAKVDMYEALPVPFGLVRFGVAPDHPEVKNCQAKFDDVARSPDFTFIGNVTVGHPSRHRDGVSVALDSLLRHYDAVCFAYGASRDRVLGIPGEDSLQGVYSARQFVGWYNGLPEDAGLAPDLTWGEQAVVIGNGNVALDVARLLLGDVETLRRTDIAEHALETLAKSTIKRVHVVGRRGPMQAAFTIKEARELMKLPHVAFHPVEPSLIPGDLKSLPRAPRRLMEVLVKGSALSVERGAKSWSLDFCLSPRAFHPDATSPSRVGYTELERTSLSSPFEPSAHVTGTGQKVQLPASAVFRSIGYKSVALPGFPQLGIPFDDGRGIICNDGQGRVARETRTPGAAMRLAPFPGLYCAGWVKRGPTGVIGSTMQDAFMTADAIVEDWASQAPFLPETAQTADAAGWEAVQFESVQSAAAPVVVGWDDWQKIDRAERERGQKAGKEREKFVKTEDMLHLVG</sequence>
<dbReference type="SUPFAM" id="SSF51971">
    <property type="entry name" value="Nucleotide-binding domain"/>
    <property type="match status" value="1"/>
</dbReference>
<keyword evidence="3 8" id="KW-0285">Flavoprotein</keyword>
<dbReference type="PIRSF" id="PIRSF000362">
    <property type="entry name" value="FNR"/>
    <property type="match status" value="1"/>
</dbReference>
<evidence type="ECO:0000256" key="8">
    <source>
        <dbReference type="PIRNR" id="PIRNR000362"/>
    </source>
</evidence>
<dbReference type="Gene3D" id="3.40.50.720">
    <property type="entry name" value="NAD(P)-binding Rossmann-like Domain"/>
    <property type="match status" value="1"/>
</dbReference>
<evidence type="ECO:0000256" key="1">
    <source>
        <dbReference type="ARBA" id="ARBA00001974"/>
    </source>
</evidence>
<dbReference type="EC" id="1.18.1.6" evidence="8"/>
<name>A0AAD9MBG1_9PEZI</name>
<organism evidence="12 13">
    <name type="scientific">Phyllachora maydis</name>
    <dbReference type="NCBI Taxonomy" id="1825666"/>
    <lineage>
        <taxon>Eukaryota</taxon>
        <taxon>Fungi</taxon>
        <taxon>Dikarya</taxon>
        <taxon>Ascomycota</taxon>
        <taxon>Pezizomycotina</taxon>
        <taxon>Sordariomycetes</taxon>
        <taxon>Sordariomycetidae</taxon>
        <taxon>Phyllachorales</taxon>
        <taxon>Phyllachoraceae</taxon>
        <taxon>Phyllachora</taxon>
    </lineage>
</organism>
<dbReference type="AlphaFoldDB" id="A0AAD9MBG1"/>
<accession>A0AAD9MBG1</accession>
<dbReference type="Proteomes" id="UP001217918">
    <property type="component" value="Unassembled WGS sequence"/>
</dbReference>
<dbReference type="Gene3D" id="3.50.50.60">
    <property type="entry name" value="FAD/NAD(P)-binding domain"/>
    <property type="match status" value="1"/>
</dbReference>
<gene>
    <name evidence="12" type="ORF">P8C59_001482</name>
</gene>
<keyword evidence="8" id="KW-0496">Mitochondrion</keyword>
<evidence type="ECO:0000256" key="6">
    <source>
        <dbReference type="ARBA" id="ARBA00023002"/>
    </source>
</evidence>
<feature type="binding site" evidence="9">
    <location>
        <position position="74"/>
    </location>
    <ligand>
        <name>FAD</name>
        <dbReference type="ChEBI" id="CHEBI:57692"/>
    </ligand>
</feature>
<comment type="cofactor">
    <cofactor evidence="1 8 9">
        <name>FAD</name>
        <dbReference type="ChEBI" id="CHEBI:57692"/>
    </cofactor>
</comment>
<feature type="binding site" evidence="9">
    <location>
        <begin position="386"/>
        <end position="388"/>
    </location>
    <ligand>
        <name>FAD</name>
        <dbReference type="ChEBI" id="CHEBI:57692"/>
    </ligand>
</feature>
<dbReference type="InterPro" id="IPR021163">
    <property type="entry name" value="Ferredox_Rdtase_adrenod"/>
</dbReference>
<dbReference type="PANTHER" id="PTHR48467:SF1">
    <property type="entry name" value="GLUTAMATE SYNTHASE 1 [NADH], CHLOROPLASTIC-LIKE"/>
    <property type="match status" value="1"/>
</dbReference>